<dbReference type="Proteomes" id="UP000189705">
    <property type="component" value="Unplaced"/>
</dbReference>
<dbReference type="GO" id="GO:0005634">
    <property type="term" value="C:nucleus"/>
    <property type="evidence" value="ECO:0007669"/>
    <property type="project" value="UniProtKB-SubCell"/>
</dbReference>
<comment type="subcellular location">
    <subcellularLocation>
        <location evidence="1">Nucleus</location>
    </subcellularLocation>
</comment>
<feature type="domain" description="C2H2-type" evidence="12">
    <location>
        <begin position="667"/>
        <end position="689"/>
    </location>
</feature>
<reference evidence="16" key="1">
    <citation type="submission" date="2025-08" db="UniProtKB">
        <authorList>
            <consortium name="RefSeq"/>
        </authorList>
    </citation>
    <scope>IDENTIFICATION</scope>
</reference>
<dbReference type="GeneID" id="102379171"/>
<dbReference type="PROSITE" id="PS50806">
    <property type="entry name" value="KRAB_RELATED"/>
    <property type="match status" value="1"/>
</dbReference>
<dbReference type="PROSITE" id="PS50805">
    <property type="entry name" value="KRAB"/>
    <property type="match status" value="1"/>
</dbReference>
<dbReference type="SUPFAM" id="SSF57667">
    <property type="entry name" value="beta-beta-alpha zinc fingers"/>
    <property type="match status" value="3"/>
</dbReference>
<evidence type="ECO:0000259" key="13">
    <source>
        <dbReference type="PROSITE" id="PS50805"/>
    </source>
</evidence>
<gene>
    <name evidence="16" type="primary">LOC102379171</name>
</gene>
<keyword evidence="2" id="KW-0479">Metal-binding</keyword>
<dbReference type="PROSITE" id="PS00028">
    <property type="entry name" value="ZINC_FINGER_C2H2_1"/>
    <property type="match status" value="5"/>
</dbReference>
<feature type="signal peptide" evidence="11">
    <location>
        <begin position="1"/>
        <end position="19"/>
    </location>
</feature>
<evidence type="ECO:0000256" key="7">
    <source>
        <dbReference type="ARBA" id="ARBA00023163"/>
    </source>
</evidence>
<keyword evidence="11" id="KW-0732">Signal</keyword>
<organism evidence="15 16">
    <name type="scientific">Alligator sinensis</name>
    <name type="common">Chinese alligator</name>
    <dbReference type="NCBI Taxonomy" id="38654"/>
    <lineage>
        <taxon>Eukaryota</taxon>
        <taxon>Metazoa</taxon>
        <taxon>Chordata</taxon>
        <taxon>Craniata</taxon>
        <taxon>Vertebrata</taxon>
        <taxon>Euteleostomi</taxon>
        <taxon>Archelosauria</taxon>
        <taxon>Archosauria</taxon>
        <taxon>Crocodylia</taxon>
        <taxon>Alligatoridae</taxon>
        <taxon>Alligatorinae</taxon>
        <taxon>Alligator</taxon>
    </lineage>
</organism>
<dbReference type="FunFam" id="3.30.160.60:FF:002343">
    <property type="entry name" value="Zinc finger protein 33A"/>
    <property type="match status" value="1"/>
</dbReference>
<evidence type="ECO:0000259" key="12">
    <source>
        <dbReference type="PROSITE" id="PS50157"/>
    </source>
</evidence>
<feature type="region of interest" description="Disordered" evidence="10">
    <location>
        <begin position="451"/>
        <end position="539"/>
    </location>
</feature>
<dbReference type="CDD" id="cd07765">
    <property type="entry name" value="KRAB_A-box"/>
    <property type="match status" value="1"/>
</dbReference>
<feature type="chain" id="PRO_5018002000" evidence="11">
    <location>
        <begin position="20"/>
        <end position="715"/>
    </location>
</feature>
<dbReference type="InterPro" id="IPR036236">
    <property type="entry name" value="Znf_C2H2_sf"/>
</dbReference>
<feature type="compositionally biased region" description="Acidic residues" evidence="10">
    <location>
        <begin position="452"/>
        <end position="473"/>
    </location>
</feature>
<feature type="region of interest" description="Disordered" evidence="10">
    <location>
        <begin position="339"/>
        <end position="358"/>
    </location>
</feature>
<dbReference type="PROSITE" id="PS50157">
    <property type="entry name" value="ZINC_FINGER_C2H2_2"/>
    <property type="match status" value="5"/>
</dbReference>
<evidence type="ECO:0000256" key="2">
    <source>
        <dbReference type="ARBA" id="ARBA00022723"/>
    </source>
</evidence>
<feature type="domain" description="KRAB" evidence="13">
    <location>
        <begin position="243"/>
        <end position="315"/>
    </location>
</feature>
<keyword evidence="7" id="KW-0804">Transcription</keyword>
<dbReference type="GO" id="GO:0001228">
    <property type="term" value="F:DNA-binding transcription activator activity, RNA polymerase II-specific"/>
    <property type="evidence" value="ECO:0007669"/>
    <property type="project" value="TreeGrafter"/>
</dbReference>
<evidence type="ECO:0000313" key="16">
    <source>
        <dbReference type="RefSeq" id="XP_025051131.1"/>
    </source>
</evidence>
<feature type="domain" description="C2H2-type" evidence="12">
    <location>
        <begin position="639"/>
        <end position="666"/>
    </location>
</feature>
<dbReference type="FunFam" id="3.30.160.60:FF:000710">
    <property type="entry name" value="Zinc finger protein 768"/>
    <property type="match status" value="1"/>
</dbReference>
<feature type="domain" description="C2H2-type" evidence="12">
    <location>
        <begin position="611"/>
        <end position="638"/>
    </location>
</feature>
<accession>A0A3Q0FU29</accession>
<feature type="domain" description="KRAB-related" evidence="14">
    <location>
        <begin position="240"/>
        <end position="304"/>
    </location>
</feature>
<dbReference type="FunFam" id="3.30.160.60:FF:001715">
    <property type="match status" value="1"/>
</dbReference>
<dbReference type="SMART" id="SM00355">
    <property type="entry name" value="ZnF_C2H2"/>
    <property type="match status" value="5"/>
</dbReference>
<dbReference type="Gene3D" id="3.30.160.60">
    <property type="entry name" value="Classic Zinc Finger"/>
    <property type="match status" value="5"/>
</dbReference>
<feature type="compositionally biased region" description="Low complexity" evidence="10">
    <location>
        <begin position="482"/>
        <end position="496"/>
    </location>
</feature>
<feature type="domain" description="C2H2-type" evidence="12">
    <location>
        <begin position="555"/>
        <end position="582"/>
    </location>
</feature>
<feature type="region of interest" description="Disordered" evidence="10">
    <location>
        <begin position="683"/>
        <end position="715"/>
    </location>
</feature>
<dbReference type="FunFam" id="3.30.160.60:FF:000557">
    <property type="entry name" value="zinc finger and SCAN domain-containing protein 29"/>
    <property type="match status" value="1"/>
</dbReference>
<dbReference type="SUPFAM" id="SSF109640">
    <property type="entry name" value="KRAB domain (Kruppel-associated box)"/>
    <property type="match status" value="1"/>
</dbReference>
<dbReference type="GO" id="GO:0000978">
    <property type="term" value="F:RNA polymerase II cis-regulatory region sequence-specific DNA binding"/>
    <property type="evidence" value="ECO:0007669"/>
    <property type="project" value="TreeGrafter"/>
</dbReference>
<proteinExistence type="predicted"/>
<protein>
    <submittedName>
        <fullName evidence="16">Zinc finger protein 436-like isoform X1</fullName>
    </submittedName>
</protein>
<evidence type="ECO:0000313" key="15">
    <source>
        <dbReference type="Proteomes" id="UP000189705"/>
    </source>
</evidence>
<keyword evidence="4 9" id="KW-0863">Zinc-finger</keyword>
<keyword evidence="3" id="KW-0677">Repeat</keyword>
<feature type="compositionally biased region" description="Basic and acidic residues" evidence="10">
    <location>
        <begin position="142"/>
        <end position="155"/>
    </location>
</feature>
<dbReference type="InterPro" id="IPR003655">
    <property type="entry name" value="aKRAB"/>
</dbReference>
<keyword evidence="15" id="KW-1185">Reference proteome</keyword>
<dbReference type="Pfam" id="PF01352">
    <property type="entry name" value="KRAB"/>
    <property type="match status" value="1"/>
</dbReference>
<dbReference type="Pfam" id="PF00096">
    <property type="entry name" value="zf-C2H2"/>
    <property type="match status" value="5"/>
</dbReference>
<keyword evidence="8" id="KW-0539">Nucleus</keyword>
<dbReference type="SMART" id="SM00349">
    <property type="entry name" value="KRAB"/>
    <property type="match status" value="1"/>
</dbReference>
<evidence type="ECO:0000256" key="1">
    <source>
        <dbReference type="ARBA" id="ARBA00004123"/>
    </source>
</evidence>
<dbReference type="InterPro" id="IPR013087">
    <property type="entry name" value="Znf_C2H2_type"/>
</dbReference>
<evidence type="ECO:0000256" key="5">
    <source>
        <dbReference type="ARBA" id="ARBA00022833"/>
    </source>
</evidence>
<dbReference type="PANTHER" id="PTHR24393">
    <property type="entry name" value="ZINC FINGER PROTEIN"/>
    <property type="match status" value="1"/>
</dbReference>
<evidence type="ECO:0000256" key="9">
    <source>
        <dbReference type="PROSITE-ProRule" id="PRU00042"/>
    </source>
</evidence>
<dbReference type="AlphaFoldDB" id="A0A3Q0FU29"/>
<dbReference type="FunFam" id="3.30.160.60:FF:002226">
    <property type="entry name" value="Zinc finger protein 764"/>
    <property type="match status" value="1"/>
</dbReference>
<dbReference type="Gene3D" id="6.10.140.140">
    <property type="match status" value="1"/>
</dbReference>
<evidence type="ECO:0000256" key="10">
    <source>
        <dbReference type="SAM" id="MobiDB-lite"/>
    </source>
</evidence>
<dbReference type="InterPro" id="IPR001909">
    <property type="entry name" value="KRAB"/>
</dbReference>
<keyword evidence="6" id="KW-0805">Transcription regulation</keyword>
<keyword evidence="5" id="KW-0862">Zinc</keyword>
<evidence type="ECO:0000256" key="11">
    <source>
        <dbReference type="SAM" id="SignalP"/>
    </source>
</evidence>
<evidence type="ECO:0000256" key="6">
    <source>
        <dbReference type="ARBA" id="ARBA00023015"/>
    </source>
</evidence>
<dbReference type="RefSeq" id="XP_025051131.1">
    <property type="nucleotide sequence ID" value="XM_025195346.1"/>
</dbReference>
<evidence type="ECO:0000256" key="8">
    <source>
        <dbReference type="ARBA" id="ARBA00023242"/>
    </source>
</evidence>
<name>A0A3Q0FU29_ALLSI</name>
<dbReference type="GO" id="GO:0008270">
    <property type="term" value="F:zinc ion binding"/>
    <property type="evidence" value="ECO:0007669"/>
    <property type="project" value="UniProtKB-KW"/>
</dbReference>
<feature type="region of interest" description="Disordered" evidence="10">
    <location>
        <begin position="141"/>
        <end position="182"/>
    </location>
</feature>
<evidence type="ECO:0000256" key="4">
    <source>
        <dbReference type="ARBA" id="ARBA00022771"/>
    </source>
</evidence>
<evidence type="ECO:0000259" key="14">
    <source>
        <dbReference type="PROSITE" id="PS50806"/>
    </source>
</evidence>
<dbReference type="PANTHER" id="PTHR24393:SF158">
    <property type="entry name" value="C2H2-TYPE DOMAIN-CONTAINING PROTEIN"/>
    <property type="match status" value="1"/>
</dbReference>
<evidence type="ECO:0000256" key="3">
    <source>
        <dbReference type="ARBA" id="ARBA00022737"/>
    </source>
</evidence>
<dbReference type="InterPro" id="IPR036051">
    <property type="entry name" value="KRAB_dom_sf"/>
</dbReference>
<dbReference type="InParanoid" id="A0A3Q0FU29"/>
<sequence>MAAELGMVLDLVLPFPVLLQPLVKTEVQDSAELELRARTERARKAPRTVPARTGRASPRWAAPHWNKQELLEEPIQHWQVTVHRQLEEVAVDMEGPWALREPLCSLPERLQPHRGHMPLEEAGQYETRGPKKELPCVPKEYFLPHKKPDSPKTEETLDSLADESSLGCFPKQGPSPGAAGAGSLSIAEEQHLEEGPVNLELLRPPPRRSGERGLLTHVPGQVHEKQGRCPQEKKNVATSKLLEAFEDVAVYFTREEWELLEASDKGLYQDQMLRNYQALVSLGYRGPTPDLICRIQQGEMELWIRDDEEARESSLSEDLSPSLFFPVLLQHPAMMEEQDPAGSRVGAGAERAGKAPRAVRARTGRASLRWATPLQVKQELLEEPIKHWQVTVRRQVEDMAADMQGPGASREPFYSWLERPQLHPGNVPLEEAGWGEAPEPQELPCVLKEEPLPYEEPDSPDTEETWDSSEDEGSLGCFSKRGLSLGTAGAGSLSTAEEQPPEEGPVNPKLLSPSPGRSGERGPGPGQVYEKQGRCPQQRENMAVNKRIHTREKPFSCTHCGKGFIEKSNLTRHQRVHTGEKPFCCTQCGKRFSHSSTLTNHLRLHTGEKPFYCAHCGKGFTDRSNLNNHRRVHTGEKPFSCTQCEKSFTHSSSLTKHRRVHTGEMPYRCTQCQKCFRQRSSLSRHQKTHGSRIIALKRGQLPSPPLPREDEGLFP</sequence>
<feature type="domain" description="C2H2-type" evidence="12">
    <location>
        <begin position="583"/>
        <end position="610"/>
    </location>
</feature>